<dbReference type="EMBL" id="JAQOSO010000024">
    <property type="protein sequence ID" value="MDJ1173616.1"/>
    <property type="molecule type" value="Genomic_DNA"/>
</dbReference>
<evidence type="ECO:0000313" key="2">
    <source>
        <dbReference type="Proteomes" id="UP001235849"/>
    </source>
</evidence>
<organism evidence="1 2">
    <name type="scientific">Roseofilum capinflatum BLCC-M114</name>
    <dbReference type="NCBI Taxonomy" id="3022440"/>
    <lineage>
        <taxon>Bacteria</taxon>
        <taxon>Bacillati</taxon>
        <taxon>Cyanobacteriota</taxon>
        <taxon>Cyanophyceae</taxon>
        <taxon>Desertifilales</taxon>
        <taxon>Desertifilaceae</taxon>
        <taxon>Roseofilum</taxon>
        <taxon>Roseofilum capinflatum</taxon>
    </lineage>
</organism>
<sequence>MTCGYNSDHKGKDRNSKNSKIIPNYRFITESDSYNREDEEIMNVNEFGNYYYRDTDNGDNFALTGICIYNHLQFHKNFKLTWACRPISHLWLVNLIKKMNDDDKQLITHVLSGSHGSPEGNTSQDREYREHYFYKQDLNTVNDYNLQRSWTVHDIGKAHDEEMFLHFLQNLFTQNPSMEHLIVSWCYGAGTVVQLMDKIPGLQIQDRQTLDITPAK</sequence>
<gene>
    <name evidence="1" type="ORF">PMG25_05865</name>
</gene>
<dbReference type="RefSeq" id="WP_283765967.1">
    <property type="nucleotide sequence ID" value="NZ_JAQOSO010000024.1"/>
</dbReference>
<name>A0ABT7B512_9CYAN</name>
<proteinExistence type="predicted"/>
<dbReference type="Pfam" id="PF15656">
    <property type="entry name" value="Tox-HDC"/>
    <property type="match status" value="1"/>
</dbReference>
<dbReference type="InterPro" id="IPR028897">
    <property type="entry name" value="Tox-HDC_dom"/>
</dbReference>
<evidence type="ECO:0000313" key="1">
    <source>
        <dbReference type="EMBL" id="MDJ1173616.1"/>
    </source>
</evidence>
<keyword evidence="2" id="KW-1185">Reference proteome</keyword>
<accession>A0ABT7B512</accession>
<protein>
    <submittedName>
        <fullName evidence="1">Uncharacterized protein</fullName>
    </submittedName>
</protein>
<comment type="caution">
    <text evidence="1">The sequence shown here is derived from an EMBL/GenBank/DDBJ whole genome shotgun (WGS) entry which is preliminary data.</text>
</comment>
<reference evidence="1 2" key="1">
    <citation type="submission" date="2023-01" db="EMBL/GenBank/DDBJ databases">
        <title>Novel diversity within Roseofilum (Cyanobacteria; Desertifilaceae) from marine benthic mats with descriptions of four novel species.</title>
        <authorList>
            <person name="Wang Y."/>
            <person name="Berthold D.E."/>
            <person name="Hu J."/>
            <person name="Lefler F.W."/>
            <person name="Laughinghouse H.D. IV."/>
        </authorList>
    </citation>
    <scope>NUCLEOTIDE SEQUENCE [LARGE SCALE GENOMIC DNA]</scope>
    <source>
        <strain evidence="1 2">BLCC-M114</strain>
    </source>
</reference>
<dbReference type="Proteomes" id="UP001235849">
    <property type="component" value="Unassembled WGS sequence"/>
</dbReference>